<organism evidence="3 4">
    <name type="scientific">Deinococcus daejeonensis</name>
    <dbReference type="NCBI Taxonomy" id="1007098"/>
    <lineage>
        <taxon>Bacteria</taxon>
        <taxon>Thermotogati</taxon>
        <taxon>Deinococcota</taxon>
        <taxon>Deinococci</taxon>
        <taxon>Deinococcales</taxon>
        <taxon>Deinococcaceae</taxon>
        <taxon>Deinococcus</taxon>
    </lineage>
</organism>
<evidence type="ECO:0000256" key="2">
    <source>
        <dbReference type="SAM" id="SignalP"/>
    </source>
</evidence>
<dbReference type="EMBL" id="BMOR01000030">
    <property type="protein sequence ID" value="GGN46046.1"/>
    <property type="molecule type" value="Genomic_DNA"/>
</dbReference>
<feature type="signal peptide" evidence="2">
    <location>
        <begin position="1"/>
        <end position="20"/>
    </location>
</feature>
<feature type="compositionally biased region" description="Pro residues" evidence="1">
    <location>
        <begin position="22"/>
        <end position="35"/>
    </location>
</feature>
<keyword evidence="2" id="KW-0732">Signal</keyword>
<reference evidence="4" key="1">
    <citation type="journal article" date="2019" name="Int. J. Syst. Evol. Microbiol.">
        <title>The Global Catalogue of Microorganisms (GCM) 10K type strain sequencing project: providing services to taxonomists for standard genome sequencing and annotation.</title>
        <authorList>
            <consortium name="The Broad Institute Genomics Platform"/>
            <consortium name="The Broad Institute Genome Sequencing Center for Infectious Disease"/>
            <person name="Wu L."/>
            <person name="Ma J."/>
        </authorList>
    </citation>
    <scope>NUCLEOTIDE SEQUENCE [LARGE SCALE GENOMIC DNA]</scope>
    <source>
        <strain evidence="4">JCM 16918</strain>
    </source>
</reference>
<dbReference type="InterPro" id="IPR035940">
    <property type="entry name" value="CAP_sf"/>
</dbReference>
<feature type="chain" id="PRO_5045512083" description="Lipoprotein" evidence="2">
    <location>
        <begin position="21"/>
        <end position="199"/>
    </location>
</feature>
<dbReference type="Proteomes" id="UP000645517">
    <property type="component" value="Unassembled WGS sequence"/>
</dbReference>
<sequence>MRRSLILLLSATLTACTAPSAPSAPAPTLPGPPTGPSGEMLTLINEVRTQGTLAGEPVNGPCMRSFTPGTLRPLTFHPYAQYMAERHTRYLRSTDSYGPYEMDTMHPDYFGERPIDRWNATQKLFGAQPLKSLAEEIAAGQASPAAGLRAMIEFDRSYCWAFLNPDITGFGAVGVNDGLRPDSSQPVYKSLWVAVLIQQ</sequence>
<dbReference type="PROSITE" id="PS51257">
    <property type="entry name" value="PROKAR_LIPOPROTEIN"/>
    <property type="match status" value="1"/>
</dbReference>
<name>A0ABQ2JGL5_9DEIO</name>
<evidence type="ECO:0000313" key="3">
    <source>
        <dbReference type="EMBL" id="GGN46046.1"/>
    </source>
</evidence>
<proteinExistence type="predicted"/>
<gene>
    <name evidence="3" type="ORF">GCM10010842_36220</name>
</gene>
<evidence type="ECO:0000256" key="1">
    <source>
        <dbReference type="SAM" id="MobiDB-lite"/>
    </source>
</evidence>
<dbReference type="RefSeq" id="WP_189059181.1">
    <property type="nucleotide sequence ID" value="NZ_BMOR01000030.1"/>
</dbReference>
<comment type="caution">
    <text evidence="3">The sequence shown here is derived from an EMBL/GenBank/DDBJ whole genome shotgun (WGS) entry which is preliminary data.</text>
</comment>
<keyword evidence="4" id="KW-1185">Reference proteome</keyword>
<evidence type="ECO:0000313" key="4">
    <source>
        <dbReference type="Proteomes" id="UP000645517"/>
    </source>
</evidence>
<evidence type="ECO:0008006" key="5">
    <source>
        <dbReference type="Google" id="ProtNLM"/>
    </source>
</evidence>
<protein>
    <recommendedName>
        <fullName evidence="5">Lipoprotein</fullName>
    </recommendedName>
</protein>
<feature type="region of interest" description="Disordered" evidence="1">
    <location>
        <begin position="18"/>
        <end position="39"/>
    </location>
</feature>
<dbReference type="Gene3D" id="3.40.33.10">
    <property type="entry name" value="CAP"/>
    <property type="match status" value="1"/>
</dbReference>
<accession>A0ABQ2JGL5</accession>